<dbReference type="SMART" id="SM00257">
    <property type="entry name" value="LysM"/>
    <property type="match status" value="3"/>
</dbReference>
<dbReference type="EMBL" id="FXUB01000003">
    <property type="protein sequence ID" value="SMP13324.1"/>
    <property type="molecule type" value="Genomic_DNA"/>
</dbReference>
<dbReference type="PROSITE" id="PS51782">
    <property type="entry name" value="LYSM"/>
    <property type="match status" value="3"/>
</dbReference>
<keyword evidence="4" id="KW-1185">Reference proteome</keyword>
<name>A0ABY1NMC7_9BACT</name>
<dbReference type="RefSeq" id="WP_283400557.1">
    <property type="nucleotide sequence ID" value="NZ_FXUB01000003.1"/>
</dbReference>
<feature type="signal peptide" evidence="1">
    <location>
        <begin position="1"/>
        <end position="20"/>
    </location>
</feature>
<dbReference type="InterPro" id="IPR036779">
    <property type="entry name" value="LysM_dom_sf"/>
</dbReference>
<evidence type="ECO:0000259" key="2">
    <source>
        <dbReference type="PROSITE" id="PS51782"/>
    </source>
</evidence>
<comment type="caution">
    <text evidence="3">The sequence shown here is derived from an EMBL/GenBank/DDBJ whole genome shotgun (WGS) entry which is preliminary data.</text>
</comment>
<dbReference type="Pfam" id="PF01476">
    <property type="entry name" value="LysM"/>
    <property type="match status" value="3"/>
</dbReference>
<dbReference type="CDD" id="cd12797">
    <property type="entry name" value="M23_peptidase"/>
    <property type="match status" value="1"/>
</dbReference>
<dbReference type="CDD" id="cd00118">
    <property type="entry name" value="LysM"/>
    <property type="match status" value="3"/>
</dbReference>
<dbReference type="Gene3D" id="2.70.70.10">
    <property type="entry name" value="Glucose Permease (Domain IIA)"/>
    <property type="match status" value="1"/>
</dbReference>
<proteinExistence type="predicted"/>
<organism evidence="3 4">
    <name type="scientific">Desulfurobacterium pacificum</name>
    <dbReference type="NCBI Taxonomy" id="240166"/>
    <lineage>
        <taxon>Bacteria</taxon>
        <taxon>Pseudomonadati</taxon>
        <taxon>Aquificota</taxon>
        <taxon>Aquificia</taxon>
        <taxon>Desulfurobacteriales</taxon>
        <taxon>Desulfurobacteriaceae</taxon>
        <taxon>Desulfurobacterium</taxon>
    </lineage>
</organism>
<dbReference type="InterPro" id="IPR011055">
    <property type="entry name" value="Dup_hybrid_motif"/>
</dbReference>
<feature type="chain" id="PRO_5045974260" evidence="1">
    <location>
        <begin position="21"/>
        <end position="337"/>
    </location>
</feature>
<dbReference type="GO" id="GO:0016787">
    <property type="term" value="F:hydrolase activity"/>
    <property type="evidence" value="ECO:0007669"/>
    <property type="project" value="UniProtKB-KW"/>
</dbReference>
<dbReference type="PANTHER" id="PTHR33734">
    <property type="entry name" value="LYSM DOMAIN-CONTAINING GPI-ANCHORED PROTEIN 2"/>
    <property type="match status" value="1"/>
</dbReference>
<keyword evidence="3" id="KW-0378">Hydrolase</keyword>
<protein>
    <submittedName>
        <fullName evidence="3">Murein DD-endopeptidase MepM and murein hydrolase activator NlpD, contain LysM domain</fullName>
    </submittedName>
</protein>
<sequence length="337" mass="38485">MRTLLSFISAFLITVSTANALTYTVRKGDSLGKIAKRFHTTVTSLKKINHLKSNVIYPGQKLKIPSSSEKNKQRYIIYKVKRGDSLKKLAKRFGTTVSEIKRINHLKKNVIYVGQKLKIPTKTPHPTYKSQKISSSKNEVKYSPNGLMKVPVYKYYRVRRGDSILKIAKKFRVSPRMIIRLNHLRKPYIIRPGQKLKILVGYRDVIKLNRPIEFHFPLDGRVDPTVREKGYPGIFIIGKVGQKVRAAETGIVKFAGKEDHFLKAYGKTVIIQHPEGYRTVYSNLDQIFVKPKQVVKRGEVIGTAGTSGDWGKPGVYFEISKVYKNKVYPINPLEVLK</sequence>
<dbReference type="SUPFAM" id="SSF51261">
    <property type="entry name" value="Duplicated hybrid motif"/>
    <property type="match status" value="1"/>
</dbReference>
<dbReference type="Pfam" id="PF01551">
    <property type="entry name" value="Peptidase_M23"/>
    <property type="match status" value="1"/>
</dbReference>
<dbReference type="InterPro" id="IPR016047">
    <property type="entry name" value="M23ase_b-sheet_dom"/>
</dbReference>
<feature type="domain" description="LysM" evidence="2">
    <location>
        <begin position="21"/>
        <end position="64"/>
    </location>
</feature>
<evidence type="ECO:0000313" key="4">
    <source>
        <dbReference type="Proteomes" id="UP001157911"/>
    </source>
</evidence>
<feature type="domain" description="LysM" evidence="2">
    <location>
        <begin position="154"/>
        <end position="198"/>
    </location>
</feature>
<dbReference type="PANTHER" id="PTHR33734:SF22">
    <property type="entry name" value="MEMBRANE-BOUND LYTIC MUREIN TRANSGLYCOSYLASE D"/>
    <property type="match status" value="1"/>
</dbReference>
<dbReference type="InterPro" id="IPR018392">
    <property type="entry name" value="LysM"/>
</dbReference>
<gene>
    <name evidence="3" type="ORF">SAMN06265339_1088</name>
</gene>
<dbReference type="Gene3D" id="3.10.350.10">
    <property type="entry name" value="LysM domain"/>
    <property type="match status" value="3"/>
</dbReference>
<dbReference type="Proteomes" id="UP001157911">
    <property type="component" value="Unassembled WGS sequence"/>
</dbReference>
<evidence type="ECO:0000256" key="1">
    <source>
        <dbReference type="SAM" id="SignalP"/>
    </source>
</evidence>
<keyword evidence="1" id="KW-0732">Signal</keyword>
<dbReference type="SUPFAM" id="SSF54106">
    <property type="entry name" value="LysM domain"/>
    <property type="match status" value="2"/>
</dbReference>
<feature type="domain" description="LysM" evidence="2">
    <location>
        <begin position="76"/>
        <end position="119"/>
    </location>
</feature>
<reference evidence="3 4" key="1">
    <citation type="submission" date="2017-05" db="EMBL/GenBank/DDBJ databases">
        <authorList>
            <person name="Varghese N."/>
            <person name="Submissions S."/>
        </authorList>
    </citation>
    <scope>NUCLEOTIDE SEQUENCE [LARGE SCALE GENOMIC DNA]</scope>
    <source>
        <strain evidence="3 4">DSM 15522</strain>
    </source>
</reference>
<evidence type="ECO:0000313" key="3">
    <source>
        <dbReference type="EMBL" id="SMP13324.1"/>
    </source>
</evidence>
<accession>A0ABY1NMC7</accession>